<feature type="signal peptide" evidence="2">
    <location>
        <begin position="1"/>
        <end position="22"/>
    </location>
</feature>
<protein>
    <submittedName>
        <fullName evidence="4">Uncharacterized protein (DUF305 family)</fullName>
    </submittedName>
</protein>
<evidence type="ECO:0000256" key="1">
    <source>
        <dbReference type="SAM" id="MobiDB-lite"/>
    </source>
</evidence>
<dbReference type="Proteomes" id="UP001242480">
    <property type="component" value="Unassembled WGS sequence"/>
</dbReference>
<keyword evidence="5" id="KW-1185">Reference proteome</keyword>
<dbReference type="EMBL" id="JAUSVX010000005">
    <property type="protein sequence ID" value="MDQ0470229.1"/>
    <property type="molecule type" value="Genomic_DNA"/>
</dbReference>
<feature type="region of interest" description="Disordered" evidence="1">
    <location>
        <begin position="117"/>
        <end position="140"/>
    </location>
</feature>
<feature type="compositionally biased region" description="Low complexity" evidence="1">
    <location>
        <begin position="117"/>
        <end position="134"/>
    </location>
</feature>
<proteinExistence type="predicted"/>
<dbReference type="InterPro" id="IPR005183">
    <property type="entry name" value="DUF305_CopM-like"/>
</dbReference>
<evidence type="ECO:0000313" key="4">
    <source>
        <dbReference type="EMBL" id="MDQ0470229.1"/>
    </source>
</evidence>
<accession>A0ABU0J7H6</accession>
<dbReference type="RefSeq" id="WP_307273898.1">
    <property type="nucleotide sequence ID" value="NZ_JAUSVX010000005.1"/>
</dbReference>
<organism evidence="4 5">
    <name type="scientific">Labrys wisconsinensis</name>
    <dbReference type="NCBI Taxonomy" id="425677"/>
    <lineage>
        <taxon>Bacteria</taxon>
        <taxon>Pseudomonadati</taxon>
        <taxon>Pseudomonadota</taxon>
        <taxon>Alphaproteobacteria</taxon>
        <taxon>Hyphomicrobiales</taxon>
        <taxon>Xanthobacteraceae</taxon>
        <taxon>Labrys</taxon>
    </lineage>
</organism>
<dbReference type="Pfam" id="PF03713">
    <property type="entry name" value="DUF305"/>
    <property type="match status" value="1"/>
</dbReference>
<reference evidence="4 5" key="1">
    <citation type="submission" date="2023-07" db="EMBL/GenBank/DDBJ databases">
        <title>Genomic Encyclopedia of Type Strains, Phase IV (KMG-IV): sequencing the most valuable type-strain genomes for metagenomic binning, comparative biology and taxonomic classification.</title>
        <authorList>
            <person name="Goeker M."/>
        </authorList>
    </citation>
    <scope>NUCLEOTIDE SEQUENCE [LARGE SCALE GENOMIC DNA]</scope>
    <source>
        <strain evidence="4 5">DSM 19619</strain>
    </source>
</reference>
<evidence type="ECO:0000259" key="3">
    <source>
        <dbReference type="Pfam" id="PF03713"/>
    </source>
</evidence>
<evidence type="ECO:0000256" key="2">
    <source>
        <dbReference type="SAM" id="SignalP"/>
    </source>
</evidence>
<name>A0ABU0J7H6_9HYPH</name>
<keyword evidence="2" id="KW-0732">Signal</keyword>
<dbReference type="InterPro" id="IPR012347">
    <property type="entry name" value="Ferritin-like"/>
</dbReference>
<dbReference type="Gene3D" id="1.20.1260.10">
    <property type="match status" value="1"/>
</dbReference>
<sequence>MSRAVLVVTLGAALAFAGAVYAHDGHMQHMSSAQDSATDQSFDAQMGRAMQRMDRDMSVPPSGNYDRDFAAMMIPHHQGAVDMARIELRFGKDPVLRRLAQAIIVEQLQEIDVMKRQLQQPPVASSQPSPASGQPHHKDF</sequence>
<feature type="domain" description="DUF305" evidence="3">
    <location>
        <begin position="31"/>
        <end position="116"/>
    </location>
</feature>
<comment type="caution">
    <text evidence="4">The sequence shown here is derived from an EMBL/GenBank/DDBJ whole genome shotgun (WGS) entry which is preliminary data.</text>
</comment>
<feature type="chain" id="PRO_5045606237" evidence="2">
    <location>
        <begin position="23"/>
        <end position="140"/>
    </location>
</feature>
<gene>
    <name evidence="4" type="ORF">QO011_003245</name>
</gene>
<dbReference type="PANTHER" id="PTHR36933:SF1">
    <property type="entry name" value="SLL0788 PROTEIN"/>
    <property type="match status" value="1"/>
</dbReference>
<evidence type="ECO:0000313" key="5">
    <source>
        <dbReference type="Proteomes" id="UP001242480"/>
    </source>
</evidence>
<dbReference type="PANTHER" id="PTHR36933">
    <property type="entry name" value="SLL0788 PROTEIN"/>
    <property type="match status" value="1"/>
</dbReference>